<keyword evidence="4" id="KW-0347">Helicase</keyword>
<dbReference type="Gene3D" id="3.40.50.300">
    <property type="entry name" value="P-loop containing nucleotide triphosphate hydrolases"/>
    <property type="match status" value="2"/>
</dbReference>
<dbReference type="GO" id="GO:0005524">
    <property type="term" value="F:ATP binding"/>
    <property type="evidence" value="ECO:0007669"/>
    <property type="project" value="InterPro"/>
</dbReference>
<dbReference type="GO" id="GO:0006281">
    <property type="term" value="P:DNA repair"/>
    <property type="evidence" value="ECO:0007669"/>
    <property type="project" value="TreeGrafter"/>
</dbReference>
<dbReference type="GO" id="GO:0031297">
    <property type="term" value="P:replication fork processing"/>
    <property type="evidence" value="ECO:0007669"/>
    <property type="project" value="TreeGrafter"/>
</dbReference>
<dbReference type="EMBL" id="MG944216">
    <property type="protein sequence ID" value="AVJ51028.1"/>
    <property type="molecule type" value="Genomic_DNA"/>
</dbReference>
<evidence type="ECO:0000256" key="1">
    <source>
        <dbReference type="ARBA" id="ARBA00022801"/>
    </source>
</evidence>
<organism evidence="4 5">
    <name type="scientific">Microbacterium phage Pajaza</name>
    <dbReference type="NCBI Taxonomy" id="2099443"/>
    <lineage>
        <taxon>Viruses</taxon>
        <taxon>Duplodnaviria</taxon>
        <taxon>Heunggongvirae</taxon>
        <taxon>Uroviricota</taxon>
        <taxon>Caudoviricetes</taxon>
        <taxon>Pikminvirus</taxon>
        <taxon>Pikminvirus pikmin</taxon>
    </lineage>
</organism>
<feature type="domain" description="Helicase C-terminal" evidence="3">
    <location>
        <begin position="314"/>
        <end position="412"/>
    </location>
</feature>
<dbReference type="InterPro" id="IPR027417">
    <property type="entry name" value="P-loop_NTPase"/>
</dbReference>
<keyword evidence="1" id="KW-0378">Hydrolase</keyword>
<proteinExistence type="predicted"/>
<reference evidence="4 5" key="1">
    <citation type="submission" date="2018-02" db="EMBL/GenBank/DDBJ databases">
        <authorList>
            <person name="Zacj K.M."/>
            <person name="Aull H.G."/>
            <person name="Garlena R.A."/>
            <person name="Russell D.A."/>
            <person name="Pope W.H."/>
            <person name="Jacobs-Sera D."/>
            <person name="Hatfull G.F."/>
        </authorList>
    </citation>
    <scope>NUCLEOTIDE SEQUENCE [LARGE SCALE GENOMIC DNA]</scope>
</reference>
<sequence>MELRDSQRVALDVLTEEGRTLAALWAEPRSGKTAVALRWLQHIMPPVSLIVGPKVAEATWRSEAAKWLEIPYRFFPLTAGNKYPSPEMMRGDGITILFVNYDQFTKAPFKRLKPFLMSVARGVDNEGAMLLDESHMIKTPNSVTGKNIRPLSGSWKYRLLMTGTPVTNPNQVDAVYGQWTFLDPSIRDHWETARDFREHFGEWTNVKGFPELIRPRNQYELNAYLQPNVVTMVGAADPVPVRRVRYPVPAETRSLLETLLKHGVVEVDGHTVAALNPLTRLLRMRMLVAGWCKDDQDGEIVLPEAAKARLGALGSVLRKTEGKVIVACTHLKEIRLVQRYLRRKGIKFLTITGAVADKNMVIERFQRGSDYKVLLVQPRTVAMAVDISVANDLIWYTSDFNYVTFKQASDRIKLSPASPTVWFLCGKGTVDEDVWITLQEDHDHLRRVMTRIRKDS</sequence>
<dbReference type="InterPro" id="IPR000330">
    <property type="entry name" value="SNF2_N"/>
</dbReference>
<dbReference type="SUPFAM" id="SSF52540">
    <property type="entry name" value="P-loop containing nucleoside triphosphate hydrolases"/>
    <property type="match status" value="2"/>
</dbReference>
<keyword evidence="4" id="KW-0547">Nucleotide-binding</keyword>
<dbReference type="Pfam" id="PF00271">
    <property type="entry name" value="Helicase_C"/>
    <property type="match status" value="1"/>
</dbReference>
<evidence type="ECO:0000313" key="4">
    <source>
        <dbReference type="EMBL" id="AVJ51028.1"/>
    </source>
</evidence>
<gene>
    <name evidence="4" type="primary">37</name>
    <name evidence="4" type="ORF">PBI_PAJAZA_37</name>
</gene>
<name>A0A2P1CIL9_9CAUD</name>
<evidence type="ECO:0000259" key="2">
    <source>
        <dbReference type="Pfam" id="PF00176"/>
    </source>
</evidence>
<dbReference type="GO" id="GO:0004386">
    <property type="term" value="F:helicase activity"/>
    <property type="evidence" value="ECO:0007669"/>
    <property type="project" value="UniProtKB-KW"/>
</dbReference>
<feature type="domain" description="SNF2 N-terminal" evidence="2">
    <location>
        <begin position="48"/>
        <end position="201"/>
    </location>
</feature>
<dbReference type="PANTHER" id="PTHR45766:SF6">
    <property type="entry name" value="SWI_SNF-RELATED MATRIX-ASSOCIATED ACTIN-DEPENDENT REGULATOR OF CHROMATIN SUBFAMILY A-LIKE PROTEIN 1"/>
    <property type="match status" value="1"/>
</dbReference>
<dbReference type="Pfam" id="PF00176">
    <property type="entry name" value="SNF2-rel_dom"/>
    <property type="match status" value="1"/>
</dbReference>
<evidence type="ECO:0000313" key="5">
    <source>
        <dbReference type="Proteomes" id="UP000241138"/>
    </source>
</evidence>
<dbReference type="GO" id="GO:0016787">
    <property type="term" value="F:hydrolase activity"/>
    <property type="evidence" value="ECO:0007669"/>
    <property type="project" value="UniProtKB-KW"/>
</dbReference>
<evidence type="ECO:0000259" key="3">
    <source>
        <dbReference type="Pfam" id="PF00271"/>
    </source>
</evidence>
<dbReference type="PANTHER" id="PTHR45766">
    <property type="entry name" value="DNA ANNEALING HELICASE AND ENDONUCLEASE ZRANB3 FAMILY MEMBER"/>
    <property type="match status" value="1"/>
</dbReference>
<dbReference type="Proteomes" id="UP000241138">
    <property type="component" value="Segment"/>
</dbReference>
<dbReference type="InterPro" id="IPR001650">
    <property type="entry name" value="Helicase_C-like"/>
</dbReference>
<protein>
    <submittedName>
        <fullName evidence="4">DNA helicase</fullName>
    </submittedName>
</protein>
<accession>A0A2P1CIL9</accession>
<keyword evidence="4" id="KW-0067">ATP-binding</keyword>